<gene>
    <name evidence="1" type="ORF">FHS34_008245</name>
</gene>
<dbReference type="AlphaFoldDB" id="A0A7W9Q365"/>
<evidence type="ECO:0000313" key="1">
    <source>
        <dbReference type="EMBL" id="MBB5932725.1"/>
    </source>
</evidence>
<dbReference type="Proteomes" id="UP000585836">
    <property type="component" value="Unassembled WGS sequence"/>
</dbReference>
<accession>A0A7W9Q365</accession>
<protein>
    <submittedName>
        <fullName evidence="1">Uncharacterized protein</fullName>
    </submittedName>
</protein>
<evidence type="ECO:0000313" key="2">
    <source>
        <dbReference type="Proteomes" id="UP000585836"/>
    </source>
</evidence>
<sequence>MGLFTEGEATAYLSATLAAHDRQDPADQLAGLADDLGYLAACGAR</sequence>
<organism evidence="1 2">
    <name type="scientific">Streptomyces echinatus</name>
    <dbReference type="NCBI Taxonomy" id="67293"/>
    <lineage>
        <taxon>Bacteria</taxon>
        <taxon>Bacillati</taxon>
        <taxon>Actinomycetota</taxon>
        <taxon>Actinomycetes</taxon>
        <taxon>Kitasatosporales</taxon>
        <taxon>Streptomycetaceae</taxon>
        <taxon>Streptomyces</taxon>
    </lineage>
</organism>
<keyword evidence="2" id="KW-1185">Reference proteome</keyword>
<reference evidence="1 2" key="1">
    <citation type="submission" date="2020-08" db="EMBL/GenBank/DDBJ databases">
        <title>Genomic Encyclopedia of Type Strains, Phase III (KMG-III): the genomes of soil and plant-associated and newly described type strains.</title>
        <authorList>
            <person name="Whitman W."/>
        </authorList>
    </citation>
    <scope>NUCLEOTIDE SEQUENCE [LARGE SCALE GENOMIC DNA]</scope>
    <source>
        <strain evidence="1 2">CECT 3313</strain>
    </source>
</reference>
<comment type="caution">
    <text evidence="1">The sequence shown here is derived from an EMBL/GenBank/DDBJ whole genome shotgun (WGS) entry which is preliminary data.</text>
</comment>
<dbReference type="EMBL" id="JACHJK010000031">
    <property type="protein sequence ID" value="MBB5932725.1"/>
    <property type="molecule type" value="Genomic_DNA"/>
</dbReference>
<dbReference type="RefSeq" id="WP_184975634.1">
    <property type="nucleotide sequence ID" value="NZ_BAAAWF010000079.1"/>
</dbReference>
<proteinExistence type="predicted"/>
<name>A0A7W9Q365_9ACTN</name>